<gene>
    <name evidence="1" type="ORF">APT59_04205</name>
</gene>
<dbReference type="AlphaFoldDB" id="A0A0U4WLF4"/>
<protein>
    <submittedName>
        <fullName evidence="1">InaA protein</fullName>
    </submittedName>
</protein>
<dbReference type="InterPro" id="IPR027023">
    <property type="entry name" value="Put_LipoPS_kinase_InaA"/>
</dbReference>
<dbReference type="PIRSF" id="PIRSF026326">
    <property type="entry name" value="InaA"/>
    <property type="match status" value="1"/>
</dbReference>
<dbReference type="Proteomes" id="UP000064137">
    <property type="component" value="Chromosome"/>
</dbReference>
<dbReference type="RefSeq" id="WP_059313701.1">
    <property type="nucleotide sequence ID" value="NZ_CP013987.1"/>
</dbReference>
<evidence type="ECO:0000313" key="1">
    <source>
        <dbReference type="EMBL" id="ALZ83443.1"/>
    </source>
</evidence>
<name>A0A0U4WLF4_9PSED</name>
<dbReference type="Pfam" id="PF06293">
    <property type="entry name" value="Kdo"/>
    <property type="match status" value="1"/>
</dbReference>
<dbReference type="SUPFAM" id="SSF56112">
    <property type="entry name" value="Protein kinase-like (PK-like)"/>
    <property type="match status" value="1"/>
</dbReference>
<reference evidence="1 2" key="1">
    <citation type="submission" date="2016-01" db="EMBL/GenBank/DDBJ databases">
        <title>Annotation of Pseudomonas oryzihabitans USDA-ARS-USMARC-56511.</title>
        <authorList>
            <person name="Harhay G.P."/>
            <person name="Harhay D.M."/>
            <person name="Smith T.P.L."/>
            <person name="Bono J.L."/>
            <person name="Heaton M.P."/>
            <person name="Clawson M.L."/>
            <person name="Chitko-Mckown C.G."/>
            <person name="Capik S.F."/>
            <person name="DeDonder K.D."/>
            <person name="Apley M.D."/>
            <person name="Lubbers B.V."/>
            <person name="White B.J."/>
            <person name="Larson R.L."/>
        </authorList>
    </citation>
    <scope>NUCLEOTIDE SEQUENCE [LARGE SCALE GENOMIC DNA]</scope>
    <source>
        <strain evidence="1 2">USDA-ARS-USMARC-56511</strain>
    </source>
</reference>
<organism evidence="1 2">
    <name type="scientific">Pseudomonas oryzihabitans</name>
    <dbReference type="NCBI Taxonomy" id="47885"/>
    <lineage>
        <taxon>Bacteria</taxon>
        <taxon>Pseudomonadati</taxon>
        <taxon>Pseudomonadota</taxon>
        <taxon>Gammaproteobacteria</taxon>
        <taxon>Pseudomonadales</taxon>
        <taxon>Pseudomonadaceae</taxon>
        <taxon>Pseudomonas</taxon>
    </lineage>
</organism>
<accession>A0A0U4WLF4</accession>
<dbReference type="InterPro" id="IPR011009">
    <property type="entry name" value="Kinase-like_dom_sf"/>
</dbReference>
<proteinExistence type="predicted"/>
<dbReference type="KEGG" id="por:APT59_04205"/>
<dbReference type="EMBL" id="CP013987">
    <property type="protein sequence ID" value="ALZ83443.1"/>
    <property type="molecule type" value="Genomic_DNA"/>
</dbReference>
<evidence type="ECO:0000313" key="2">
    <source>
        <dbReference type="Proteomes" id="UP000064137"/>
    </source>
</evidence>
<dbReference type="OrthoDB" id="5405319at2"/>
<sequence>MGVVTQGEQGFDRWWNTAGDWVEAPNVRRGGESGVQRLQLPDGTLAYVKRQVGHLYRSLRHPLGRPTALRERDALIAFRDLGIQVPELLFCDAQHAQGGWRALLVSAALEGYQDLDHWYAEGAGQQLSEAEHERFLTTLGEVLARMHRHRWQHGCLYPKHIFVAERPGPEGREFSVALLDLEKCRQRLSLDTAARRDMLQLRRHSSWNAAQWRTLLYGYHQALGRKIRGLEP</sequence>